<feature type="domain" description="TYW2 N-terminal" evidence="1">
    <location>
        <begin position="13"/>
        <end position="89"/>
    </location>
</feature>
<accession>A0A803SPP1</accession>
<evidence type="ECO:0000313" key="2">
    <source>
        <dbReference type="Ensembl" id="ENSACAP00000024931.1"/>
    </source>
</evidence>
<dbReference type="Ensembl" id="ENSACAT00000052510.1">
    <property type="protein sequence ID" value="ENSACAP00000024931.1"/>
    <property type="gene ID" value="ENSACAG00000039824.1"/>
</dbReference>
<protein>
    <recommendedName>
        <fullName evidence="1">TYW2 N-terminal domain-containing protein</fullName>
    </recommendedName>
</protein>
<dbReference type="InParanoid" id="A0A803SPP1"/>
<reference evidence="2" key="3">
    <citation type="submission" date="2025-09" db="UniProtKB">
        <authorList>
            <consortium name="Ensembl"/>
        </authorList>
    </citation>
    <scope>IDENTIFICATION</scope>
</reference>
<evidence type="ECO:0000313" key="3">
    <source>
        <dbReference type="Proteomes" id="UP000001646"/>
    </source>
</evidence>
<proteinExistence type="predicted"/>
<dbReference type="Proteomes" id="UP000001646">
    <property type="component" value="Chromosome 1"/>
</dbReference>
<evidence type="ECO:0000259" key="1">
    <source>
        <dbReference type="Pfam" id="PF25132"/>
    </source>
</evidence>
<name>A0A803SPP1_ANOCA</name>
<dbReference type="GeneTree" id="ENSGT00940000172644"/>
<dbReference type="AlphaFoldDB" id="A0A803SPP1"/>
<reference evidence="2" key="2">
    <citation type="submission" date="2025-08" db="UniProtKB">
        <authorList>
            <consortium name="Ensembl"/>
        </authorList>
    </citation>
    <scope>IDENTIFICATION</scope>
</reference>
<sequence length="116" mass="12845">MAAEEVCSGGTAAFVTEPEFAQLFRKLLQKEGILDRHYRVQKLPDGTVALPVLGQGLKEQQLQELKERIPPGKTCVLSWIQNPILSKAAKVQSPVQKLHDELQRFISTSGLHPSNS</sequence>
<dbReference type="InterPro" id="IPR056745">
    <property type="entry name" value="TYW2_N"/>
</dbReference>
<dbReference type="Pfam" id="PF25132">
    <property type="entry name" value="TYW2_N"/>
    <property type="match status" value="1"/>
</dbReference>
<keyword evidence="3" id="KW-1185">Reference proteome</keyword>
<reference evidence="2 3" key="1">
    <citation type="submission" date="2009-12" db="EMBL/GenBank/DDBJ databases">
        <title>The Genome Sequence of Anolis carolinensis (Green Anole Lizard).</title>
        <authorList>
            <consortium name="The Genome Sequencing Platform"/>
            <person name="Di Palma F."/>
            <person name="Alfoldi J."/>
            <person name="Heiman D."/>
            <person name="Young S."/>
            <person name="Grabherr M."/>
            <person name="Johnson J."/>
            <person name="Lander E.S."/>
            <person name="Lindblad-Toh K."/>
        </authorList>
    </citation>
    <scope>NUCLEOTIDE SEQUENCE [LARGE SCALE GENOMIC DNA]</scope>
    <source>
        <strain evidence="2 3">JBL SC #1</strain>
    </source>
</reference>
<organism evidence="2 3">
    <name type="scientific">Anolis carolinensis</name>
    <name type="common">Green anole</name>
    <name type="synonym">American chameleon</name>
    <dbReference type="NCBI Taxonomy" id="28377"/>
    <lineage>
        <taxon>Eukaryota</taxon>
        <taxon>Metazoa</taxon>
        <taxon>Chordata</taxon>
        <taxon>Craniata</taxon>
        <taxon>Vertebrata</taxon>
        <taxon>Euteleostomi</taxon>
        <taxon>Lepidosauria</taxon>
        <taxon>Squamata</taxon>
        <taxon>Bifurcata</taxon>
        <taxon>Unidentata</taxon>
        <taxon>Episquamata</taxon>
        <taxon>Toxicofera</taxon>
        <taxon>Iguania</taxon>
        <taxon>Dactyloidae</taxon>
        <taxon>Anolis</taxon>
    </lineage>
</organism>